<evidence type="ECO:0000313" key="2">
    <source>
        <dbReference type="EMBL" id="AKT37049.1"/>
    </source>
</evidence>
<dbReference type="RefSeq" id="WP_245678315.1">
    <property type="nucleotide sequence ID" value="NZ_CP012159.1"/>
</dbReference>
<organism evidence="2 3">
    <name type="scientific">Chondromyces crocatus</name>
    <dbReference type="NCBI Taxonomy" id="52"/>
    <lineage>
        <taxon>Bacteria</taxon>
        <taxon>Pseudomonadati</taxon>
        <taxon>Myxococcota</taxon>
        <taxon>Polyangia</taxon>
        <taxon>Polyangiales</taxon>
        <taxon>Polyangiaceae</taxon>
        <taxon>Chondromyces</taxon>
    </lineage>
</organism>
<dbReference type="AlphaFoldDB" id="A0A0K1E861"/>
<evidence type="ECO:0000313" key="3">
    <source>
        <dbReference type="Proteomes" id="UP000067626"/>
    </source>
</evidence>
<dbReference type="PANTHER" id="PTHR14553">
    <property type="entry name" value="UNCHARACTERIZED PROTEIN C1ORF50"/>
    <property type="match status" value="1"/>
</dbReference>
<dbReference type="Pfam" id="PF10504">
    <property type="entry name" value="DUF2452"/>
    <property type="match status" value="1"/>
</dbReference>
<dbReference type="EMBL" id="CP012159">
    <property type="protein sequence ID" value="AKT37049.1"/>
    <property type="molecule type" value="Genomic_DNA"/>
</dbReference>
<dbReference type="KEGG" id="ccro:CMC5_011750"/>
<dbReference type="STRING" id="52.CMC5_011750"/>
<name>A0A0K1E861_CHOCO</name>
<feature type="region of interest" description="Disordered" evidence="1">
    <location>
        <begin position="1"/>
        <end position="32"/>
    </location>
</feature>
<protein>
    <recommendedName>
        <fullName evidence="4">DUF2452 domain-containing protein</fullName>
    </recommendedName>
</protein>
<evidence type="ECO:0008006" key="4">
    <source>
        <dbReference type="Google" id="ProtNLM"/>
    </source>
</evidence>
<sequence length="171" mass="19064">MSVRGKGSDEDMHLGSSAAEGAGALSQDTPPERALRVNWEEKTRASPYPISRLAPPHGLIDMAREIQQADAMLGAVTGAKLEVLARQIRLLQEQARTLLESAQRDGDLHRVACSFKKRPGQVYYLYQRAEGSRYFSMLSPEDWGPNRPHEFVGAYRLEADMSWTVDGSFND</sequence>
<feature type="compositionally biased region" description="Basic and acidic residues" evidence="1">
    <location>
        <begin position="1"/>
        <end position="13"/>
    </location>
</feature>
<reference evidence="2 3" key="1">
    <citation type="submission" date="2015-07" db="EMBL/GenBank/DDBJ databases">
        <title>Genome analysis of myxobacterium Chondromyces crocatus Cm c5 reveals a high potential for natural compound synthesis and the genetic basis for the loss of fruiting body formation.</title>
        <authorList>
            <person name="Zaburannyi N."/>
            <person name="Bunk B."/>
            <person name="Maier J."/>
            <person name="Overmann J."/>
            <person name="Mueller R."/>
        </authorList>
    </citation>
    <scope>NUCLEOTIDE SEQUENCE [LARGE SCALE GENOMIC DNA]</scope>
    <source>
        <strain evidence="2 3">Cm c5</strain>
    </source>
</reference>
<evidence type="ECO:0000256" key="1">
    <source>
        <dbReference type="SAM" id="MobiDB-lite"/>
    </source>
</evidence>
<dbReference type="Proteomes" id="UP000067626">
    <property type="component" value="Chromosome"/>
</dbReference>
<proteinExistence type="predicted"/>
<keyword evidence="3" id="KW-1185">Reference proteome</keyword>
<dbReference type="InterPro" id="IPR019534">
    <property type="entry name" value="DUF2452"/>
</dbReference>
<dbReference type="PANTHER" id="PTHR14553:SF1">
    <property type="entry name" value="SIMILAR TO CHROMOSOME 1 OPEN READING FRAME 50"/>
    <property type="match status" value="1"/>
</dbReference>
<gene>
    <name evidence="2" type="ORF">CMC5_011750</name>
</gene>
<feature type="compositionally biased region" description="Low complexity" evidence="1">
    <location>
        <begin position="14"/>
        <end position="26"/>
    </location>
</feature>
<accession>A0A0K1E861</accession>